<feature type="region of interest" description="Disordered" evidence="1">
    <location>
        <begin position="178"/>
        <end position="201"/>
    </location>
</feature>
<protein>
    <submittedName>
        <fullName evidence="2">Uncharacterized protein</fullName>
    </submittedName>
</protein>
<reference evidence="2" key="1">
    <citation type="submission" date="2024-03" db="EMBL/GenBank/DDBJ databases">
        <title>Deinococcus weizhi sp. nov., isolated from human skin.</title>
        <authorList>
            <person name="Wei Z."/>
            <person name="Tian F."/>
            <person name="Yang C."/>
            <person name="Xin L.T."/>
            <person name="Wen Z.J."/>
            <person name="Lan K.C."/>
            <person name="Yu L."/>
            <person name="Zhe W."/>
            <person name="Dan F.D."/>
            <person name="Jun W."/>
            <person name="Rui Z."/>
            <person name="Yong X.J."/>
            <person name="Ting Y."/>
            <person name="Wei X."/>
            <person name="Xu Z.G."/>
            <person name="Xin Z."/>
            <person name="Dong F.G."/>
            <person name="Ni X.M."/>
            <person name="Zheng M.G."/>
            <person name="Chun Y."/>
            <person name="Qian W.X."/>
        </authorList>
    </citation>
    <scope>NUCLEOTIDE SEQUENCE</scope>
    <source>
        <strain evidence="2">VB142</strain>
    </source>
</reference>
<feature type="compositionally biased region" description="Basic and acidic residues" evidence="1">
    <location>
        <begin position="191"/>
        <end position="201"/>
    </location>
</feature>
<name>A0AAU6PZB8_9DEIO</name>
<evidence type="ECO:0000256" key="1">
    <source>
        <dbReference type="SAM" id="MobiDB-lite"/>
    </source>
</evidence>
<dbReference type="AlphaFoldDB" id="A0AAU6PZB8"/>
<evidence type="ECO:0000313" key="2">
    <source>
        <dbReference type="EMBL" id="WYF43337.1"/>
    </source>
</evidence>
<organism evidence="2">
    <name type="scientific">Deinococcus sp. VB142</name>
    <dbReference type="NCBI Taxonomy" id="3112952"/>
    <lineage>
        <taxon>Bacteria</taxon>
        <taxon>Thermotogati</taxon>
        <taxon>Deinococcota</taxon>
        <taxon>Deinococci</taxon>
        <taxon>Deinococcales</taxon>
        <taxon>Deinococcaceae</taxon>
        <taxon>Deinococcus</taxon>
    </lineage>
</organism>
<accession>A0AAU6PZB8</accession>
<gene>
    <name evidence="2" type="ORF">WDJ50_07805</name>
</gene>
<proteinExistence type="predicted"/>
<dbReference type="EMBL" id="CP149782">
    <property type="protein sequence ID" value="WYF43337.1"/>
    <property type="molecule type" value="Genomic_DNA"/>
</dbReference>
<sequence>MQKVGPLVLLGILGFALLFALWPSGKAPQAQTGITLQDVQLTLYPARDPEAVWRFAAAEVRHDPVGSVTDLSGIAGGKRLLRQRDAAGQLTGAETLDATVQAPTLSINGQDDMVTPRAQIRLVKECADLALEGTPQTPVKIEQGYGFSAPRAVLDSPAVSGNIYDLRMDFQFNVEQASPQSNWGWDPDATETCRDGQRVPL</sequence>
<dbReference type="RefSeq" id="WP_339093923.1">
    <property type="nucleotide sequence ID" value="NZ_CP149782.1"/>
</dbReference>